<evidence type="ECO:0000256" key="8">
    <source>
        <dbReference type="RuleBase" id="RU000644"/>
    </source>
</evidence>
<keyword evidence="4" id="KW-0547">Nucleotide-binding</keyword>
<evidence type="ECO:0000256" key="7">
    <source>
        <dbReference type="NCBIfam" id="TIGR00487"/>
    </source>
</evidence>
<comment type="function">
    <text evidence="8">One of the essential components for the initiation of protein synthesis. Protects formylmethionyl-tRNA from spontaneous hydrolysis and promotes its binding to the 30S ribosomal subunits. Also involved in the hydrolysis of GTP during the formation of the 70S ribosomal complex.</text>
</comment>
<dbReference type="SUPFAM" id="SSF50447">
    <property type="entry name" value="Translation proteins"/>
    <property type="match status" value="2"/>
</dbReference>
<dbReference type="AlphaFoldDB" id="A0A0G0NJ38"/>
<protein>
    <recommendedName>
        <fullName evidence="2 7">Translation initiation factor IF-2</fullName>
    </recommendedName>
</protein>
<dbReference type="PANTHER" id="PTHR43381">
    <property type="entry name" value="TRANSLATION INITIATION FACTOR IF-2-RELATED"/>
    <property type="match status" value="1"/>
</dbReference>
<dbReference type="Pfam" id="PF11987">
    <property type="entry name" value="IF-2"/>
    <property type="match status" value="1"/>
</dbReference>
<dbReference type="InterPro" id="IPR005225">
    <property type="entry name" value="Small_GTP-bd"/>
</dbReference>
<dbReference type="InterPro" id="IPR000795">
    <property type="entry name" value="T_Tr_GTP-bd_dom"/>
</dbReference>
<dbReference type="GO" id="GO:0003743">
    <property type="term" value="F:translation initiation factor activity"/>
    <property type="evidence" value="ECO:0007669"/>
    <property type="project" value="UniProtKB-UniRule"/>
</dbReference>
<dbReference type="Pfam" id="PF22042">
    <property type="entry name" value="EF-G_D2"/>
    <property type="match status" value="1"/>
</dbReference>
<evidence type="ECO:0000256" key="2">
    <source>
        <dbReference type="ARBA" id="ARBA00020675"/>
    </source>
</evidence>
<evidence type="ECO:0000256" key="4">
    <source>
        <dbReference type="ARBA" id="ARBA00022741"/>
    </source>
</evidence>
<dbReference type="PROSITE" id="PS51722">
    <property type="entry name" value="G_TR_2"/>
    <property type="match status" value="1"/>
</dbReference>
<dbReference type="FunFam" id="3.40.50.300:FF:000019">
    <property type="entry name" value="Translation initiation factor IF-2"/>
    <property type="match status" value="1"/>
</dbReference>
<dbReference type="Proteomes" id="UP000034665">
    <property type="component" value="Unassembled WGS sequence"/>
</dbReference>
<dbReference type="InterPro" id="IPR009000">
    <property type="entry name" value="Transl_B-barrel_sf"/>
</dbReference>
<gene>
    <name evidence="10" type="ORF">UT41_C0001G0400</name>
</gene>
<dbReference type="SUPFAM" id="SSF52540">
    <property type="entry name" value="P-loop containing nucleoside triphosphate hydrolases"/>
    <property type="match status" value="1"/>
</dbReference>
<dbReference type="Gene3D" id="2.40.30.10">
    <property type="entry name" value="Translation factors"/>
    <property type="match status" value="2"/>
</dbReference>
<name>A0A0G0NJ38_9BACT</name>
<evidence type="ECO:0000313" key="10">
    <source>
        <dbReference type="EMBL" id="KKR12856.1"/>
    </source>
</evidence>
<evidence type="ECO:0000259" key="9">
    <source>
        <dbReference type="PROSITE" id="PS51722"/>
    </source>
</evidence>
<dbReference type="NCBIfam" id="TIGR00231">
    <property type="entry name" value="small_GTP"/>
    <property type="match status" value="1"/>
</dbReference>
<dbReference type="STRING" id="1619013.UT41_C0001G0400"/>
<dbReference type="Gene3D" id="3.40.50.10050">
    <property type="entry name" value="Translation initiation factor IF- 2, domain 3"/>
    <property type="match status" value="1"/>
</dbReference>
<dbReference type="GO" id="GO:0003924">
    <property type="term" value="F:GTPase activity"/>
    <property type="evidence" value="ECO:0007669"/>
    <property type="project" value="InterPro"/>
</dbReference>
<dbReference type="EMBL" id="LBWR01000001">
    <property type="protein sequence ID" value="KKR12856.1"/>
    <property type="molecule type" value="Genomic_DNA"/>
</dbReference>
<reference evidence="10 11" key="1">
    <citation type="journal article" date="2015" name="Nature">
        <title>rRNA introns, odd ribosomes, and small enigmatic genomes across a large radiation of phyla.</title>
        <authorList>
            <person name="Brown C.T."/>
            <person name="Hug L.A."/>
            <person name="Thomas B.C."/>
            <person name="Sharon I."/>
            <person name="Castelle C.J."/>
            <person name="Singh A."/>
            <person name="Wilkins M.J."/>
            <person name="Williams K.H."/>
            <person name="Banfield J.F."/>
        </authorList>
    </citation>
    <scope>NUCLEOTIDE SEQUENCE [LARGE SCALE GENOMIC DNA]</scope>
</reference>
<evidence type="ECO:0000256" key="5">
    <source>
        <dbReference type="ARBA" id="ARBA00022917"/>
    </source>
</evidence>
<dbReference type="GO" id="GO:0005525">
    <property type="term" value="F:GTP binding"/>
    <property type="evidence" value="ECO:0007669"/>
    <property type="project" value="UniProtKB-KW"/>
</dbReference>
<keyword evidence="6" id="KW-0342">GTP-binding</keyword>
<keyword evidence="3 8" id="KW-0396">Initiation factor</keyword>
<dbReference type="Pfam" id="PF00009">
    <property type="entry name" value="GTP_EFTU"/>
    <property type="match status" value="1"/>
</dbReference>
<dbReference type="InterPro" id="IPR015760">
    <property type="entry name" value="TIF_IF2"/>
</dbReference>
<evidence type="ECO:0000256" key="3">
    <source>
        <dbReference type="ARBA" id="ARBA00022540"/>
    </source>
</evidence>
<proteinExistence type="inferred from homology"/>
<comment type="caution">
    <text evidence="10">The sequence shown here is derived from an EMBL/GenBank/DDBJ whole genome shotgun (WGS) entry which is preliminary data.</text>
</comment>
<feature type="domain" description="Tr-type G" evidence="9">
    <location>
        <begin position="10"/>
        <end position="183"/>
    </location>
</feature>
<dbReference type="NCBIfam" id="TIGR00487">
    <property type="entry name" value="IF-2"/>
    <property type="match status" value="1"/>
</dbReference>
<dbReference type="GO" id="GO:0005737">
    <property type="term" value="C:cytoplasm"/>
    <property type="evidence" value="ECO:0007669"/>
    <property type="project" value="UniProtKB-UniRule"/>
</dbReference>
<sequence length="492" mass="52850">MPNSKNKLLPRPPIVVVMGHVDHGKTTLLDTIKKTQIAAREAGGITQAIGAYEIVHSGKKMTFIDTPGHEAFTHMRTRGAHVADLAILVVAADDGVQPQTKESIETLISSKTPFVVAINKIDKANADIEKTKASLMQHGVYLEGAGGNISWQKISAKAGTGVDELLDLLLLAAELEDFTYDPSANAEGIILEAKLDKQRGIMATGIVRNGTLQSGKNIVTNSACGKIKLLEDFLGKRADKLEPSAPVVIMGFDKLPKVGEEFTSGDVELTVFDKNAAAVIIPSKMQKSLIKETGNPELRLILKADVSGSLEAFAAIVKSLNQTTVNIRIMGESVGEISDSDVKAAESGDAIIIGFNAKISKSAEQMAQIKKIRIITGNIIYKLMESIEEEIKAIEEPAPLGVAEIMATYSQKGRKQVIGGKIINGTIKNNTTLTVKRGEETLGTGKLTNLQSSKRDVTVVEFPMEFGMVFESGVDIQIGDLLSHEVQKRTAQ</sequence>
<evidence type="ECO:0000256" key="1">
    <source>
        <dbReference type="ARBA" id="ARBA00007733"/>
    </source>
</evidence>
<dbReference type="InterPro" id="IPR036925">
    <property type="entry name" value="TIF_IF2_dom3_sf"/>
</dbReference>
<dbReference type="InterPro" id="IPR023115">
    <property type="entry name" value="TIF_IF2_dom3"/>
</dbReference>
<dbReference type="Gene3D" id="3.40.50.300">
    <property type="entry name" value="P-loop containing nucleotide triphosphate hydrolases"/>
    <property type="match status" value="1"/>
</dbReference>
<organism evidence="10 11">
    <name type="scientific">Candidatus Wolfebacteria bacterium GW2011_GWC2_39_22</name>
    <dbReference type="NCBI Taxonomy" id="1619013"/>
    <lineage>
        <taxon>Bacteria</taxon>
        <taxon>Candidatus Wolfeibacteriota</taxon>
    </lineage>
</organism>
<dbReference type="FunFam" id="3.40.50.10050:FF:000001">
    <property type="entry name" value="Translation initiation factor IF-2"/>
    <property type="match status" value="1"/>
</dbReference>
<dbReference type="InterPro" id="IPR000178">
    <property type="entry name" value="TF_IF2_bacterial-like"/>
</dbReference>
<dbReference type="PANTHER" id="PTHR43381:SF4">
    <property type="entry name" value="EUKARYOTIC TRANSLATION INITIATION FACTOR 5B"/>
    <property type="match status" value="1"/>
</dbReference>
<evidence type="ECO:0000256" key="6">
    <source>
        <dbReference type="ARBA" id="ARBA00023134"/>
    </source>
</evidence>
<keyword evidence="5 8" id="KW-0648">Protein biosynthesis</keyword>
<comment type="similarity">
    <text evidence="1 8">Belongs to the TRAFAC class translation factor GTPase superfamily. Classic translation factor GTPase family. IF-2 subfamily.</text>
</comment>
<dbReference type="SUPFAM" id="SSF52156">
    <property type="entry name" value="Initiation factor IF2/eIF5b, domain 3"/>
    <property type="match status" value="1"/>
</dbReference>
<dbReference type="InterPro" id="IPR053905">
    <property type="entry name" value="EF-G-like_DII"/>
</dbReference>
<dbReference type="InterPro" id="IPR027417">
    <property type="entry name" value="P-loop_NTPase"/>
</dbReference>
<dbReference type="PATRIC" id="fig|1619013.3.peg.412"/>
<accession>A0A0G0NJ38</accession>
<dbReference type="CDD" id="cd01887">
    <property type="entry name" value="IF2_eIF5B"/>
    <property type="match status" value="1"/>
</dbReference>
<evidence type="ECO:0000313" key="11">
    <source>
        <dbReference type="Proteomes" id="UP000034665"/>
    </source>
</evidence>